<dbReference type="AlphaFoldDB" id="A0A565BCC9"/>
<dbReference type="GO" id="GO:0000045">
    <property type="term" value="P:autophagosome assembly"/>
    <property type="evidence" value="ECO:0007669"/>
    <property type="project" value="TreeGrafter"/>
</dbReference>
<dbReference type="InterPro" id="IPR036241">
    <property type="entry name" value="NSFL1C_SEP_dom_sf"/>
</dbReference>
<dbReference type="PROSITE" id="PS51399">
    <property type="entry name" value="SEP"/>
    <property type="match status" value="1"/>
</dbReference>
<feature type="compositionally biased region" description="Basic and acidic residues" evidence="2">
    <location>
        <begin position="83"/>
        <end position="95"/>
    </location>
</feature>
<reference evidence="5" key="1">
    <citation type="submission" date="2019-07" db="EMBL/GenBank/DDBJ databases">
        <authorList>
            <person name="Dittberner H."/>
        </authorList>
    </citation>
    <scope>NUCLEOTIDE SEQUENCE [LARGE SCALE GENOMIC DNA]</scope>
</reference>
<sequence length="358" mass="39861">MADDNSPATEMREKLISSFTKTTSSSREEAHSFLETHHWNLHDAVSAAFASTAVSNVFNTNDEKLPRIVDARARSLNLRIDIPHSPHDEVSDHIPSKLAPWPSRLRSRSPPRARYPLLSKRQPAGSNRTSGDTSAGTDRDSDVPHENHGERDQSGTMVQDPKEATDLDVERPLVVTTEVVTIWRNGFTVDNHPFETFDNPENVNHIENLQNWESPREFKGRIRLIWRQEEDFHESPKPFTPFQGVGRTLDGSDSVPAEPPASSNSLTTALPPSVSLVVDPAAPTTSIQLKLADGTTIVSKFNTHHTVRDIRGFIDESRPDGSKDYQLLIMGVPPKPLTYLDQTIVDAAISNSVLIQKY</sequence>
<dbReference type="GO" id="GO:0043130">
    <property type="term" value="F:ubiquitin binding"/>
    <property type="evidence" value="ECO:0007669"/>
    <property type="project" value="TreeGrafter"/>
</dbReference>
<name>A0A565BCC9_9BRAS</name>
<dbReference type="SUPFAM" id="SSF46934">
    <property type="entry name" value="UBA-like"/>
    <property type="match status" value="1"/>
</dbReference>
<dbReference type="Pfam" id="PF08059">
    <property type="entry name" value="SEP"/>
    <property type="match status" value="1"/>
</dbReference>
<evidence type="ECO:0000313" key="5">
    <source>
        <dbReference type="EMBL" id="VVA98835.1"/>
    </source>
</evidence>
<keyword evidence="1" id="KW-0833">Ubl conjugation pathway</keyword>
<dbReference type="Gene3D" id="3.30.420.210">
    <property type="entry name" value="SEP domain"/>
    <property type="match status" value="1"/>
</dbReference>
<dbReference type="CDD" id="cd01770">
    <property type="entry name" value="UBX_UBXN2"/>
    <property type="match status" value="1"/>
</dbReference>
<dbReference type="SMART" id="SM00553">
    <property type="entry name" value="SEP"/>
    <property type="match status" value="1"/>
</dbReference>
<dbReference type="GO" id="GO:0007030">
    <property type="term" value="P:Golgi organization"/>
    <property type="evidence" value="ECO:0007669"/>
    <property type="project" value="TreeGrafter"/>
</dbReference>
<dbReference type="Pfam" id="PF00789">
    <property type="entry name" value="UBX"/>
    <property type="match status" value="1"/>
</dbReference>
<dbReference type="GO" id="GO:0005829">
    <property type="term" value="C:cytosol"/>
    <property type="evidence" value="ECO:0007669"/>
    <property type="project" value="TreeGrafter"/>
</dbReference>
<gene>
    <name evidence="5" type="ORF">ANE_LOCUS9280</name>
</gene>
<dbReference type="Gene3D" id="1.10.8.10">
    <property type="entry name" value="DNA helicase RuvA subunit, C-terminal domain"/>
    <property type="match status" value="1"/>
</dbReference>
<dbReference type="InterPro" id="IPR012989">
    <property type="entry name" value="SEP_domain"/>
</dbReference>
<dbReference type="Proteomes" id="UP000489600">
    <property type="component" value="Unassembled WGS sequence"/>
</dbReference>
<dbReference type="SUPFAM" id="SSF54236">
    <property type="entry name" value="Ubiquitin-like"/>
    <property type="match status" value="1"/>
</dbReference>
<keyword evidence="6" id="KW-1185">Reference proteome</keyword>
<evidence type="ECO:0008006" key="7">
    <source>
        <dbReference type="Google" id="ProtNLM"/>
    </source>
</evidence>
<dbReference type="InterPro" id="IPR001012">
    <property type="entry name" value="UBX_dom"/>
</dbReference>
<feature type="domain" description="UBX" evidence="3">
    <location>
        <begin position="280"/>
        <end position="357"/>
    </location>
</feature>
<protein>
    <recommendedName>
        <fullName evidence="7">UBX domain-containing protein</fullName>
    </recommendedName>
</protein>
<evidence type="ECO:0000259" key="3">
    <source>
        <dbReference type="PROSITE" id="PS50033"/>
    </source>
</evidence>
<feature type="domain" description="SEP" evidence="4">
    <location>
        <begin position="175"/>
        <end position="243"/>
    </location>
</feature>
<dbReference type="PANTHER" id="PTHR23333:SF43">
    <property type="entry name" value="PLANT UBX DOMAIN-CONTAINING PROTEIN 5-RELATED"/>
    <property type="match status" value="1"/>
</dbReference>
<feature type="region of interest" description="Disordered" evidence="2">
    <location>
        <begin position="1"/>
        <end position="23"/>
    </location>
</feature>
<comment type="caution">
    <text evidence="5">The sequence shown here is derived from an EMBL/GenBank/DDBJ whole genome shotgun (WGS) entry which is preliminary data.</text>
</comment>
<dbReference type="SUPFAM" id="SSF102848">
    <property type="entry name" value="NSFL1 (p97 ATPase) cofactor p47, SEP domain"/>
    <property type="match status" value="1"/>
</dbReference>
<proteinExistence type="predicted"/>
<evidence type="ECO:0000313" key="6">
    <source>
        <dbReference type="Proteomes" id="UP000489600"/>
    </source>
</evidence>
<dbReference type="GO" id="GO:0043161">
    <property type="term" value="P:proteasome-mediated ubiquitin-dependent protein catabolic process"/>
    <property type="evidence" value="ECO:0007669"/>
    <property type="project" value="TreeGrafter"/>
</dbReference>
<dbReference type="PROSITE" id="PS50033">
    <property type="entry name" value="UBX"/>
    <property type="match status" value="1"/>
</dbReference>
<dbReference type="InterPro" id="IPR009060">
    <property type="entry name" value="UBA-like_sf"/>
</dbReference>
<dbReference type="InterPro" id="IPR029071">
    <property type="entry name" value="Ubiquitin-like_domsf"/>
</dbReference>
<feature type="region of interest" description="Disordered" evidence="2">
    <location>
        <begin position="235"/>
        <end position="268"/>
    </location>
</feature>
<feature type="region of interest" description="Disordered" evidence="2">
    <location>
        <begin position="83"/>
        <end position="165"/>
    </location>
</feature>
<dbReference type="Pfam" id="PF14555">
    <property type="entry name" value="UBA_4"/>
    <property type="match status" value="1"/>
</dbReference>
<feature type="compositionally biased region" description="Polar residues" evidence="2">
    <location>
        <begin position="124"/>
        <end position="136"/>
    </location>
</feature>
<dbReference type="SMART" id="SM00166">
    <property type="entry name" value="UBX"/>
    <property type="match status" value="1"/>
</dbReference>
<dbReference type="GO" id="GO:0061025">
    <property type="term" value="P:membrane fusion"/>
    <property type="evidence" value="ECO:0007669"/>
    <property type="project" value="TreeGrafter"/>
</dbReference>
<organism evidence="5 6">
    <name type="scientific">Arabis nemorensis</name>
    <dbReference type="NCBI Taxonomy" id="586526"/>
    <lineage>
        <taxon>Eukaryota</taxon>
        <taxon>Viridiplantae</taxon>
        <taxon>Streptophyta</taxon>
        <taxon>Embryophyta</taxon>
        <taxon>Tracheophyta</taxon>
        <taxon>Spermatophyta</taxon>
        <taxon>Magnoliopsida</taxon>
        <taxon>eudicotyledons</taxon>
        <taxon>Gunneridae</taxon>
        <taxon>Pentapetalae</taxon>
        <taxon>rosids</taxon>
        <taxon>malvids</taxon>
        <taxon>Brassicales</taxon>
        <taxon>Brassicaceae</taxon>
        <taxon>Arabideae</taxon>
        <taxon>Arabis</taxon>
    </lineage>
</organism>
<dbReference type="GO" id="GO:0005634">
    <property type="term" value="C:nucleus"/>
    <property type="evidence" value="ECO:0007669"/>
    <property type="project" value="TreeGrafter"/>
</dbReference>
<dbReference type="CDD" id="cd14273">
    <property type="entry name" value="UBA_TAP-C_like"/>
    <property type="match status" value="1"/>
</dbReference>
<dbReference type="Gene3D" id="3.10.20.90">
    <property type="entry name" value="Phosphatidylinositol 3-kinase Catalytic Subunit, Chain A, domain 1"/>
    <property type="match status" value="1"/>
</dbReference>
<evidence type="ECO:0000256" key="2">
    <source>
        <dbReference type="SAM" id="MobiDB-lite"/>
    </source>
</evidence>
<accession>A0A565BCC9</accession>
<evidence type="ECO:0000256" key="1">
    <source>
        <dbReference type="ARBA" id="ARBA00022786"/>
    </source>
</evidence>
<dbReference type="OrthoDB" id="1113687at2759"/>
<dbReference type="PANTHER" id="PTHR23333">
    <property type="entry name" value="UBX DOMAIN CONTAINING PROTEIN"/>
    <property type="match status" value="1"/>
</dbReference>
<dbReference type="EMBL" id="CABITT030000003">
    <property type="protein sequence ID" value="VVA98835.1"/>
    <property type="molecule type" value="Genomic_DNA"/>
</dbReference>
<feature type="compositionally biased region" description="Basic and acidic residues" evidence="2">
    <location>
        <begin position="137"/>
        <end position="153"/>
    </location>
</feature>
<dbReference type="GO" id="GO:0031468">
    <property type="term" value="P:nuclear membrane reassembly"/>
    <property type="evidence" value="ECO:0007669"/>
    <property type="project" value="TreeGrafter"/>
</dbReference>
<evidence type="ECO:0000259" key="4">
    <source>
        <dbReference type="PROSITE" id="PS51399"/>
    </source>
</evidence>